<dbReference type="InterPro" id="IPR004087">
    <property type="entry name" value="KH_dom"/>
</dbReference>
<evidence type="ECO:0000313" key="5">
    <source>
        <dbReference type="EMBL" id="PWA94468.1"/>
    </source>
</evidence>
<keyword evidence="6" id="KW-1185">Reference proteome</keyword>
<keyword evidence="2" id="KW-0694">RNA-binding</keyword>
<feature type="compositionally biased region" description="Basic and acidic residues" evidence="3">
    <location>
        <begin position="550"/>
        <end position="564"/>
    </location>
</feature>
<feature type="compositionally biased region" description="Basic and acidic residues" evidence="3">
    <location>
        <begin position="609"/>
        <end position="626"/>
    </location>
</feature>
<proteinExistence type="predicted"/>
<gene>
    <name evidence="5" type="ORF">CTI12_AA019600</name>
</gene>
<dbReference type="PANTHER" id="PTHR10288">
    <property type="entry name" value="KH DOMAIN CONTAINING RNA BINDING PROTEIN"/>
    <property type="match status" value="1"/>
</dbReference>
<feature type="compositionally biased region" description="Basic and acidic residues" evidence="3">
    <location>
        <begin position="1"/>
        <end position="19"/>
    </location>
</feature>
<protein>
    <recommendedName>
        <fullName evidence="4">K Homology domain-containing protein</fullName>
    </recommendedName>
</protein>
<organism evidence="5 6">
    <name type="scientific">Artemisia annua</name>
    <name type="common">Sweet wormwood</name>
    <dbReference type="NCBI Taxonomy" id="35608"/>
    <lineage>
        <taxon>Eukaryota</taxon>
        <taxon>Viridiplantae</taxon>
        <taxon>Streptophyta</taxon>
        <taxon>Embryophyta</taxon>
        <taxon>Tracheophyta</taxon>
        <taxon>Spermatophyta</taxon>
        <taxon>Magnoliopsida</taxon>
        <taxon>eudicotyledons</taxon>
        <taxon>Gunneridae</taxon>
        <taxon>Pentapetalae</taxon>
        <taxon>asterids</taxon>
        <taxon>campanulids</taxon>
        <taxon>Asterales</taxon>
        <taxon>Asteraceae</taxon>
        <taxon>Asteroideae</taxon>
        <taxon>Anthemideae</taxon>
        <taxon>Artemisiinae</taxon>
        <taxon>Artemisia</taxon>
    </lineage>
</organism>
<dbReference type="SUPFAM" id="SSF54791">
    <property type="entry name" value="Eukaryotic type KH-domain (KH-domain type I)"/>
    <property type="match status" value="2"/>
</dbReference>
<feature type="domain" description="K Homology" evidence="4">
    <location>
        <begin position="150"/>
        <end position="223"/>
    </location>
</feature>
<dbReference type="EMBL" id="PKPP01000313">
    <property type="protein sequence ID" value="PWA94468.1"/>
    <property type="molecule type" value="Genomic_DNA"/>
</dbReference>
<evidence type="ECO:0000256" key="2">
    <source>
        <dbReference type="PROSITE-ProRule" id="PRU00117"/>
    </source>
</evidence>
<dbReference type="Proteomes" id="UP000245207">
    <property type="component" value="Unassembled WGS sequence"/>
</dbReference>
<feature type="domain" description="K Homology" evidence="4">
    <location>
        <begin position="401"/>
        <end position="475"/>
    </location>
</feature>
<reference evidence="5 6" key="1">
    <citation type="journal article" date="2018" name="Mol. Plant">
        <title>The genome of Artemisia annua provides insight into the evolution of Asteraceae family and artemisinin biosynthesis.</title>
        <authorList>
            <person name="Shen Q."/>
            <person name="Zhang L."/>
            <person name="Liao Z."/>
            <person name="Wang S."/>
            <person name="Yan T."/>
            <person name="Shi P."/>
            <person name="Liu M."/>
            <person name="Fu X."/>
            <person name="Pan Q."/>
            <person name="Wang Y."/>
            <person name="Lv Z."/>
            <person name="Lu X."/>
            <person name="Zhang F."/>
            <person name="Jiang W."/>
            <person name="Ma Y."/>
            <person name="Chen M."/>
            <person name="Hao X."/>
            <person name="Li L."/>
            <person name="Tang Y."/>
            <person name="Lv G."/>
            <person name="Zhou Y."/>
            <person name="Sun X."/>
            <person name="Brodelius P.E."/>
            <person name="Rose J.K.C."/>
            <person name="Tang K."/>
        </authorList>
    </citation>
    <scope>NUCLEOTIDE SEQUENCE [LARGE SCALE GENOMIC DNA]</scope>
    <source>
        <strain evidence="6">cv. Huhao1</strain>
        <tissue evidence="5">Leaf</tissue>
    </source>
</reference>
<dbReference type="SMART" id="SM00322">
    <property type="entry name" value="KH"/>
    <property type="match status" value="2"/>
</dbReference>
<feature type="compositionally biased region" description="Basic and acidic residues" evidence="3">
    <location>
        <begin position="253"/>
        <end position="275"/>
    </location>
</feature>
<evidence type="ECO:0000256" key="3">
    <source>
        <dbReference type="SAM" id="MobiDB-lite"/>
    </source>
</evidence>
<feature type="region of interest" description="Disordered" evidence="3">
    <location>
        <begin position="1"/>
        <end position="33"/>
    </location>
</feature>
<dbReference type="Gene3D" id="3.30.310.210">
    <property type="match status" value="1"/>
</dbReference>
<feature type="compositionally biased region" description="Basic and acidic residues" evidence="3">
    <location>
        <begin position="579"/>
        <end position="592"/>
    </location>
</feature>
<keyword evidence="1" id="KW-0677">Repeat</keyword>
<dbReference type="InterPro" id="IPR004088">
    <property type="entry name" value="KH_dom_type_1"/>
</dbReference>
<name>A0A2U1Q8Y7_ARTAN</name>
<evidence type="ECO:0000259" key="4">
    <source>
        <dbReference type="SMART" id="SM00322"/>
    </source>
</evidence>
<dbReference type="PROSITE" id="PS50084">
    <property type="entry name" value="KH_TYPE_1"/>
    <property type="match status" value="1"/>
</dbReference>
<evidence type="ECO:0000313" key="6">
    <source>
        <dbReference type="Proteomes" id="UP000245207"/>
    </source>
</evidence>
<feature type="region of interest" description="Disordered" evidence="3">
    <location>
        <begin position="525"/>
        <end position="649"/>
    </location>
</feature>
<dbReference type="CDD" id="cd00105">
    <property type="entry name" value="KH-I"/>
    <property type="match status" value="2"/>
</dbReference>
<dbReference type="AlphaFoldDB" id="A0A2U1Q8Y7"/>
<dbReference type="Gene3D" id="3.30.1370.10">
    <property type="entry name" value="K Homology domain, type 1"/>
    <property type="match status" value="1"/>
</dbReference>
<accession>A0A2U1Q8Y7</accession>
<comment type="caution">
    <text evidence="5">The sequence shown here is derived from an EMBL/GenBank/DDBJ whole genome shotgun (WGS) entry which is preliminary data.</text>
</comment>
<feature type="region of interest" description="Disordered" evidence="3">
    <location>
        <begin position="226"/>
        <end position="286"/>
    </location>
</feature>
<sequence length="649" mass="72038">MDQEQKIDKYAKAKIEDPNPHFPKSLLKPGSDPTTNLTYTKIFEEDNRRAQHLAEEIAAGAQFSRKVYRIRYVDLAKVLEKDFEGMLPIHRASKATIGLLSDDETIKHRHSYIDLVGTVEQVKMAEELILDKVLKTYSSDCYPVILMPPTIHEYEMKITFDKVSSILGLFRVKILTLEMTSGTWITCSPPPPPGVIEQERVATIYGPRENVIKAVSLIRSAMSQPMESFEGESDFKEPMEGASGGSSTDQDERDLKQKAEQESKERERKGKAKVEESDDVPAPTPEIRSFIDNDHHYIKIIGQLPVGPNSVEGVTRELVRIRAKDVQKILGNQDGMLMSIHSVSGATIGIFTDATARFHCHAYLELLGTADQIKIAELLVTDAITEIYDASSVPTAIMPLDICHKSMNIPFLKVFPLLGIGDTNLTRIEAESGTWLEVDETAPPVDGKEWESTVKIYGSKQQVKNAMEMISAIVYKGPVLPANEGDLRIEEIGYNEEGEKQDFAAWEDELETSYENHGWENIREVDFGKGGSGEESAHKECAASGSVTQKNDEESEDKKSVNEEEQKEDVESGSGTQKNVEESEDKKSVNEEEQKEDVESGSGTQKNVEGSEDKKSVKKDEQKECVDTGSGAQKNVEGAASPDSNISNI</sequence>
<dbReference type="GO" id="GO:0003723">
    <property type="term" value="F:RNA binding"/>
    <property type="evidence" value="ECO:0007669"/>
    <property type="project" value="UniProtKB-UniRule"/>
</dbReference>
<dbReference type="Pfam" id="PF00013">
    <property type="entry name" value="KH_1"/>
    <property type="match status" value="2"/>
</dbReference>
<dbReference type="InterPro" id="IPR036612">
    <property type="entry name" value="KH_dom_type_1_sf"/>
</dbReference>
<evidence type="ECO:0000256" key="1">
    <source>
        <dbReference type="ARBA" id="ARBA00022737"/>
    </source>
</evidence>